<dbReference type="AlphaFoldDB" id="A0A834PH93"/>
<accession>A0A834PH93</accession>
<evidence type="ECO:0000313" key="1">
    <source>
        <dbReference type="EMBL" id="KAF7439151.1"/>
    </source>
</evidence>
<keyword evidence="2" id="KW-1185">Reference proteome</keyword>
<evidence type="ECO:0000313" key="2">
    <source>
        <dbReference type="Proteomes" id="UP000600918"/>
    </source>
</evidence>
<dbReference type="Proteomes" id="UP000600918">
    <property type="component" value="Unassembled WGS sequence"/>
</dbReference>
<organism evidence="1 2">
    <name type="scientific">Vespula pensylvanica</name>
    <name type="common">Western yellow jacket</name>
    <name type="synonym">Wasp</name>
    <dbReference type="NCBI Taxonomy" id="30213"/>
    <lineage>
        <taxon>Eukaryota</taxon>
        <taxon>Metazoa</taxon>
        <taxon>Ecdysozoa</taxon>
        <taxon>Arthropoda</taxon>
        <taxon>Hexapoda</taxon>
        <taxon>Insecta</taxon>
        <taxon>Pterygota</taxon>
        <taxon>Neoptera</taxon>
        <taxon>Endopterygota</taxon>
        <taxon>Hymenoptera</taxon>
        <taxon>Apocrita</taxon>
        <taxon>Aculeata</taxon>
        <taxon>Vespoidea</taxon>
        <taxon>Vespidae</taxon>
        <taxon>Vespinae</taxon>
        <taxon>Vespula</taxon>
    </lineage>
</organism>
<reference evidence="1" key="1">
    <citation type="journal article" date="2020" name="G3 (Bethesda)">
        <title>High-Quality Assemblies for Three Invasive Social Wasps from the &lt;i&gt;Vespula&lt;/i&gt; Genus.</title>
        <authorList>
            <person name="Harrop T.W.R."/>
            <person name="Guhlin J."/>
            <person name="McLaughlin G.M."/>
            <person name="Permina E."/>
            <person name="Stockwell P."/>
            <person name="Gilligan J."/>
            <person name="Le Lec M.F."/>
            <person name="Gruber M.A.M."/>
            <person name="Quinn O."/>
            <person name="Lovegrove M."/>
            <person name="Duncan E.J."/>
            <person name="Remnant E.J."/>
            <person name="Van Eeckhoven J."/>
            <person name="Graham B."/>
            <person name="Knapp R.A."/>
            <person name="Langford K.W."/>
            <person name="Kronenberg Z."/>
            <person name="Press M.O."/>
            <person name="Eacker S.M."/>
            <person name="Wilson-Rankin E.E."/>
            <person name="Purcell J."/>
            <person name="Lester P.J."/>
            <person name="Dearden P.K."/>
        </authorList>
    </citation>
    <scope>NUCLEOTIDE SEQUENCE</scope>
    <source>
        <strain evidence="1">Volc-1</strain>
    </source>
</reference>
<name>A0A834PH93_VESPE</name>
<sequence>MSLIKAQFGELNEPPALWLPLSSFLSSPFNSRPTHFSWPSSTPETMASRQIILFCDKEKVLDMTKRFSQRIGHERDRRFKRKRNFWHFIVLITPRRVKAATFPILDCEEATWEVEKRLNALAISINGDASC</sequence>
<gene>
    <name evidence="1" type="ORF">H0235_001542</name>
</gene>
<comment type="caution">
    <text evidence="1">The sequence shown here is derived from an EMBL/GenBank/DDBJ whole genome shotgun (WGS) entry which is preliminary data.</text>
</comment>
<protein>
    <submittedName>
        <fullName evidence="1">Uncharacterized protein</fullName>
    </submittedName>
</protein>
<proteinExistence type="predicted"/>
<dbReference type="EMBL" id="JACSDY010000001">
    <property type="protein sequence ID" value="KAF7439151.1"/>
    <property type="molecule type" value="Genomic_DNA"/>
</dbReference>